<dbReference type="RefSeq" id="XP_052126602.1">
    <property type="nucleotide sequence ID" value="XM_052270642.1"/>
</dbReference>
<dbReference type="GeneID" id="127750087"/>
<proteinExistence type="predicted"/>
<name>A0A9C6WSJ8_FRAOC</name>
<keyword evidence="1" id="KW-1185">Reference proteome</keyword>
<reference evidence="2" key="1">
    <citation type="submission" date="2025-08" db="UniProtKB">
        <authorList>
            <consortium name="RefSeq"/>
        </authorList>
    </citation>
    <scope>IDENTIFICATION</scope>
    <source>
        <tissue evidence="2">Whole organism</tissue>
    </source>
</reference>
<evidence type="ECO:0000313" key="1">
    <source>
        <dbReference type="Proteomes" id="UP000504606"/>
    </source>
</evidence>
<evidence type="ECO:0000313" key="2">
    <source>
        <dbReference type="RefSeq" id="XP_052126602.1"/>
    </source>
</evidence>
<protein>
    <submittedName>
        <fullName evidence="2">Uncharacterized protein LOC127750087</fullName>
    </submittedName>
</protein>
<dbReference type="AlphaFoldDB" id="A0A9C6WSJ8"/>
<dbReference type="KEGG" id="foc:127750087"/>
<dbReference type="Proteomes" id="UP000504606">
    <property type="component" value="Unplaced"/>
</dbReference>
<accession>A0A9C6WSJ8</accession>
<sequence>MPFWREVFSYTEAQFPPKCLPTKLDVCRVFFNKTRDLGHEVDTAARETAMLLVDHWYSQGRRPIKWINVSKQILALYKTYYKLFKSSSRKRGPTFEKNLSALQVDLAKVMDISSADTSPLVRAEKRKAANDAYGSSSRRRVALANKSASADESGESCVWCDI</sequence>
<gene>
    <name evidence="2" type="primary">LOC127750087</name>
</gene>
<organism evidence="1 2">
    <name type="scientific">Frankliniella occidentalis</name>
    <name type="common">Western flower thrips</name>
    <name type="synonym">Euthrips occidentalis</name>
    <dbReference type="NCBI Taxonomy" id="133901"/>
    <lineage>
        <taxon>Eukaryota</taxon>
        <taxon>Metazoa</taxon>
        <taxon>Ecdysozoa</taxon>
        <taxon>Arthropoda</taxon>
        <taxon>Hexapoda</taxon>
        <taxon>Insecta</taxon>
        <taxon>Pterygota</taxon>
        <taxon>Neoptera</taxon>
        <taxon>Paraneoptera</taxon>
        <taxon>Thysanoptera</taxon>
        <taxon>Terebrantia</taxon>
        <taxon>Thripoidea</taxon>
        <taxon>Thripidae</taxon>
        <taxon>Frankliniella</taxon>
    </lineage>
</organism>